<feature type="domain" description="DUF6570" evidence="5">
    <location>
        <begin position="194"/>
        <end position="348"/>
    </location>
</feature>
<dbReference type="GO" id="GO:0043139">
    <property type="term" value="F:5'-3' DNA helicase activity"/>
    <property type="evidence" value="ECO:0007669"/>
    <property type="project" value="UniProtKB-EC"/>
</dbReference>
<dbReference type="InterPro" id="IPR025476">
    <property type="entry name" value="Helitron_helicase-like"/>
</dbReference>
<feature type="compositionally biased region" description="Acidic residues" evidence="2">
    <location>
        <begin position="1103"/>
        <end position="1119"/>
    </location>
</feature>
<dbReference type="InterPro" id="IPR010285">
    <property type="entry name" value="DNA_helicase_pif1-like_DEAD"/>
</dbReference>
<dbReference type="PANTHER" id="PTHR47642">
    <property type="entry name" value="ATP-DEPENDENT DNA HELICASE"/>
    <property type="match status" value="1"/>
</dbReference>
<dbReference type="GO" id="GO:0006310">
    <property type="term" value="P:DNA recombination"/>
    <property type="evidence" value="ECO:0007669"/>
    <property type="project" value="UniProtKB-KW"/>
</dbReference>
<dbReference type="InterPro" id="IPR046700">
    <property type="entry name" value="DUF6570"/>
</dbReference>
<organism evidence="6 7">
    <name type="scientific">Psilocybe cf. subviscida</name>
    <dbReference type="NCBI Taxonomy" id="2480587"/>
    <lineage>
        <taxon>Eukaryota</taxon>
        <taxon>Fungi</taxon>
        <taxon>Dikarya</taxon>
        <taxon>Basidiomycota</taxon>
        <taxon>Agaricomycotina</taxon>
        <taxon>Agaricomycetes</taxon>
        <taxon>Agaricomycetidae</taxon>
        <taxon>Agaricales</taxon>
        <taxon>Agaricineae</taxon>
        <taxon>Strophariaceae</taxon>
        <taxon>Psilocybe</taxon>
    </lineage>
</organism>
<proteinExistence type="inferred from homology"/>
<keyword evidence="1" id="KW-0378">Hydrolase</keyword>
<dbReference type="SUPFAM" id="SSF52540">
    <property type="entry name" value="P-loop containing nucleoside triphosphate hydrolases"/>
    <property type="match status" value="2"/>
</dbReference>
<comment type="caution">
    <text evidence="6">The sequence shown here is derived from an EMBL/GenBank/DDBJ whole genome shotgun (WGS) entry which is preliminary data.</text>
</comment>
<keyword evidence="1" id="KW-0547">Nucleotide-binding</keyword>
<protein>
    <recommendedName>
        <fullName evidence="1">ATP-dependent DNA helicase</fullName>
        <ecNumber evidence="1">5.6.2.3</ecNumber>
    </recommendedName>
</protein>
<keyword evidence="1" id="KW-0347">Helicase</keyword>
<evidence type="ECO:0000259" key="4">
    <source>
        <dbReference type="Pfam" id="PF14214"/>
    </source>
</evidence>
<feature type="region of interest" description="Disordered" evidence="2">
    <location>
        <begin position="1072"/>
        <end position="1135"/>
    </location>
</feature>
<dbReference type="EMBL" id="JAACJJ010000028">
    <property type="protein sequence ID" value="KAF5321196.1"/>
    <property type="molecule type" value="Genomic_DNA"/>
</dbReference>
<dbReference type="OrthoDB" id="3257061at2759"/>
<accession>A0A8H5BE34</accession>
<dbReference type="GO" id="GO:0000723">
    <property type="term" value="P:telomere maintenance"/>
    <property type="evidence" value="ECO:0007669"/>
    <property type="project" value="InterPro"/>
</dbReference>
<dbReference type="PANTHER" id="PTHR47642:SF5">
    <property type="entry name" value="ATP-DEPENDENT DNA HELICASE"/>
    <property type="match status" value="1"/>
</dbReference>
<dbReference type="Pfam" id="PF14214">
    <property type="entry name" value="Helitron_like_N"/>
    <property type="match status" value="1"/>
</dbReference>
<keyword evidence="1" id="KW-0234">DNA repair</keyword>
<comment type="similarity">
    <text evidence="1">Belongs to the helicase family.</text>
</comment>
<dbReference type="Proteomes" id="UP000567179">
    <property type="component" value="Unassembled WGS sequence"/>
</dbReference>
<dbReference type="InterPro" id="IPR027417">
    <property type="entry name" value="P-loop_NTPase"/>
</dbReference>
<feature type="compositionally biased region" description="Basic and acidic residues" evidence="2">
    <location>
        <begin position="1092"/>
        <end position="1101"/>
    </location>
</feature>
<dbReference type="EC" id="5.6.2.3" evidence="1"/>
<keyword evidence="1" id="KW-0227">DNA damage</keyword>
<dbReference type="Pfam" id="PF05970">
    <property type="entry name" value="PIF1"/>
    <property type="match status" value="1"/>
</dbReference>
<dbReference type="Gene3D" id="3.40.50.300">
    <property type="entry name" value="P-loop containing nucleotide triphosphate hydrolases"/>
    <property type="match status" value="1"/>
</dbReference>
<sequence>MSSGPNNNGRITSLFTVATLRNILREHFPLSAIDGANRANLNNALDRLPLDAQLAVITDLQTRRLNQGRSTSVNHQQEMDNGAGVAEDVRETETHSRFMEPPDQNTINERIRAFIDATSNKALKKGTCAVCARRMSARSVTEMDIGEVPNTGHLRANTPHPAHDTFFSGLLLHPTAVDGNRISVCTECLSALKKDKQPRLSLSNNLWIGQTPYQLRGLSLPERIMIARHFPAAYIIKLYPKVKGARNWGKEQLHKGLRGNVSTYKLDPAQLTKVIGGHDDSHLKTYPPPAKILSAMIGVTFVGPKEVSEGTLPTMFRVRRWKVRDALKWLKENNPVYSDIEISEARLDEFPEDGIPEEITLTAKYSNDMEALEREREGYVPEDTDADYGLDTEQQEAAMMEAGLIDFENYEDENNNVEPRTMPTSTFLLQSLGVVDIEGDDISSVELMSHALSNSGMAVAPDDYTIRRGSAFINEYARVDSEGQRTDGGPSNANHLLGSFPTLFPYGEGGFETKRNIDVPYETHVRWSMEYDDMRFRKDYQFPCMVFGVCQKREVCRSSVLQMKTNAYHEHSQIIAGIKQEDLIQASKEETKKIPFSNRAIQILRHHLRAVRTRVKGTDESRNHVRPKIWGTNLVFNPPSLWVTINPADMQDPIAQVLAGIDIDLDKFSELVGPTSSERGANIASDPFASAEFFHLMIKTILEKLFGFSRKTTGKHERKQGILGHVQSYIGTVETQGRGSLHLHMLLWLQDAPTSHEMQELLKTEAFKDRIRHYISAVIKADVDDMTHAQLMALPKQAAVSYSRTKDPTATAPDEFKETEKTLVRALQMHKCSVESCQKVIKGRIVCKRRAPFERALEDWVRETGEWGPKRTAEYVNNFIPALLQALRANHDAKLVLNGRLTAKLTFYIACYATKKQQRSSNTSALIATSMAFKRKKDRRHRDLNKLNKRLIQRCANSLTRSREFSAPEIISYLMGWGDTYESHTYATIYWDSMVGALKRQWPELDERQQTRMIVTSTLGEEAEASRTLKMENGKLKMKDQLKEYQYRSNKIKKMSLLRFLLDTYETDSKVKKDQMDNTTGAVENGEEEGADVEHGEHGYDSGEQDIGNDTDNDEDEGDNSPQPVRRGRREHKRYEYKAEAKKGKKCRVLWTKGHETLPRFIGKWFPRNDSLADRELYCASMLLLLKPWTNLENLKQPGETFEGNFRCMMASADRTTEVFVDNVQYYHECLDSAAEDDQEYSRQEWSTGDDDNLRQTEGDAMGYEDDEAEAGEVVERPITEDDIERALLSIGDPRGQANAEAAMDDAFSAGIFDDEDSAHIPISQQQIATINDMNKILIWEKQLRDTTRVTADERGVVDLSGAGEAQPTTAERTEEVAPGTTWDGHTEREELLSVRPKWAMLNAEQRRAHDIVEDRLLKYMQGDCEQLLMLLLGQGGTGKSTLIGAITETFQYHGQASILAKCATTGIAASDIGGQTLHSWAGISIATKNVDAQKSNPKTAAKRQRNIQGKHFLIIDEASMADKVLTFATSQVILKTLGEEGTGNAELPFGGMNVILSGDFHQFPPVQKPYGALYVDSHPKDSREAIIGRELFLQFETVVILKEQSRTKDQGWMDILDRLQIGQCTEDDIDKLKKLVLTNPQCERPDFSQAPWNDAILVTPRHAVREEWNYYSLVKHCKLRSKVRYIVPAEDEEKGVLDGPCMAARLATASLDEKKTGKLRHRLEIAIGMKAMVLVNLAVEADIANGTRGTVEDIILDNREEEQEVDEEGCVKLKYPPALILFRPDKPTNLLFEGITPGLIPITPSKGTFTAVGLNGKKYRITRRQYAITPGYAFTDYKSQGQTIEYVIIDIGKPGSGGGLSPFSTYVALSRSRGRDTIRLLRDFDEQLFQRHPSEYLEKDMKRIQILDKMTQEKWQGHRPHV</sequence>
<dbReference type="CDD" id="cd18809">
    <property type="entry name" value="SF1_C_RecD"/>
    <property type="match status" value="1"/>
</dbReference>
<dbReference type="Pfam" id="PF20209">
    <property type="entry name" value="DUF6570"/>
    <property type="match status" value="1"/>
</dbReference>
<feature type="domain" description="DNA helicase Pif1-like DEAD-box helicase" evidence="3">
    <location>
        <begin position="1401"/>
        <end position="1569"/>
    </location>
</feature>
<feature type="region of interest" description="Disordered" evidence="2">
    <location>
        <begin position="1238"/>
        <end position="1259"/>
    </location>
</feature>
<evidence type="ECO:0000256" key="2">
    <source>
        <dbReference type="SAM" id="MobiDB-lite"/>
    </source>
</evidence>
<evidence type="ECO:0000313" key="7">
    <source>
        <dbReference type="Proteomes" id="UP000567179"/>
    </source>
</evidence>
<dbReference type="InterPro" id="IPR051055">
    <property type="entry name" value="PIF1_helicase"/>
</dbReference>
<dbReference type="GO" id="GO:0006281">
    <property type="term" value="P:DNA repair"/>
    <property type="evidence" value="ECO:0007669"/>
    <property type="project" value="UniProtKB-KW"/>
</dbReference>
<gene>
    <name evidence="6" type="ORF">D9619_001956</name>
</gene>
<evidence type="ECO:0000313" key="6">
    <source>
        <dbReference type="EMBL" id="KAF5321196.1"/>
    </source>
</evidence>
<comment type="cofactor">
    <cofactor evidence="1">
        <name>Mg(2+)</name>
        <dbReference type="ChEBI" id="CHEBI:18420"/>
    </cofactor>
</comment>
<dbReference type="GO" id="GO:0005524">
    <property type="term" value="F:ATP binding"/>
    <property type="evidence" value="ECO:0007669"/>
    <property type="project" value="UniProtKB-KW"/>
</dbReference>
<keyword evidence="7" id="KW-1185">Reference proteome</keyword>
<keyword evidence="1" id="KW-0067">ATP-binding</keyword>
<evidence type="ECO:0000256" key="1">
    <source>
        <dbReference type="RuleBase" id="RU363044"/>
    </source>
</evidence>
<name>A0A8H5BE34_9AGAR</name>
<evidence type="ECO:0000259" key="3">
    <source>
        <dbReference type="Pfam" id="PF05970"/>
    </source>
</evidence>
<feature type="domain" description="Helitron helicase-like" evidence="4">
    <location>
        <begin position="524"/>
        <end position="747"/>
    </location>
</feature>
<comment type="catalytic activity">
    <reaction evidence="1">
        <text>ATP + H2O = ADP + phosphate + H(+)</text>
        <dbReference type="Rhea" id="RHEA:13065"/>
        <dbReference type="ChEBI" id="CHEBI:15377"/>
        <dbReference type="ChEBI" id="CHEBI:15378"/>
        <dbReference type="ChEBI" id="CHEBI:30616"/>
        <dbReference type="ChEBI" id="CHEBI:43474"/>
        <dbReference type="ChEBI" id="CHEBI:456216"/>
        <dbReference type="EC" id="5.6.2.3"/>
    </reaction>
</comment>
<keyword evidence="1" id="KW-0233">DNA recombination</keyword>
<evidence type="ECO:0000259" key="5">
    <source>
        <dbReference type="Pfam" id="PF20209"/>
    </source>
</evidence>
<dbReference type="GO" id="GO:0016787">
    <property type="term" value="F:hydrolase activity"/>
    <property type="evidence" value="ECO:0007669"/>
    <property type="project" value="UniProtKB-KW"/>
</dbReference>
<reference evidence="6 7" key="1">
    <citation type="journal article" date="2020" name="ISME J.">
        <title>Uncovering the hidden diversity of litter-decomposition mechanisms in mushroom-forming fungi.</title>
        <authorList>
            <person name="Floudas D."/>
            <person name="Bentzer J."/>
            <person name="Ahren D."/>
            <person name="Johansson T."/>
            <person name="Persson P."/>
            <person name="Tunlid A."/>
        </authorList>
    </citation>
    <scope>NUCLEOTIDE SEQUENCE [LARGE SCALE GENOMIC DNA]</scope>
    <source>
        <strain evidence="6 7">CBS 101986</strain>
    </source>
</reference>